<name>A0ABS9KMY6_9BACT</name>
<protein>
    <submittedName>
        <fullName evidence="3">DUF3298 and DUF4163 domain-containing protein</fullName>
    </submittedName>
</protein>
<organism evidence="3 4">
    <name type="scientific">Terrimonas ginsenosidimutans</name>
    <dbReference type="NCBI Taxonomy" id="2908004"/>
    <lineage>
        <taxon>Bacteria</taxon>
        <taxon>Pseudomonadati</taxon>
        <taxon>Bacteroidota</taxon>
        <taxon>Chitinophagia</taxon>
        <taxon>Chitinophagales</taxon>
        <taxon>Chitinophagaceae</taxon>
        <taxon>Terrimonas</taxon>
    </lineage>
</organism>
<feature type="domain" description="DUF3298" evidence="2">
    <location>
        <begin position="274"/>
        <end position="350"/>
    </location>
</feature>
<evidence type="ECO:0000256" key="1">
    <source>
        <dbReference type="SAM" id="SignalP"/>
    </source>
</evidence>
<dbReference type="Proteomes" id="UP001165367">
    <property type="component" value="Unassembled WGS sequence"/>
</dbReference>
<gene>
    <name evidence="3" type="ORF">LZZ85_05315</name>
</gene>
<dbReference type="RefSeq" id="WP_237869301.1">
    <property type="nucleotide sequence ID" value="NZ_JAKLTR010000003.1"/>
</dbReference>
<dbReference type="Pfam" id="PF11738">
    <property type="entry name" value="DUF3298"/>
    <property type="match status" value="1"/>
</dbReference>
<dbReference type="InterPro" id="IPR021729">
    <property type="entry name" value="DUF3298"/>
</dbReference>
<comment type="caution">
    <text evidence="3">The sequence shown here is derived from an EMBL/GenBank/DDBJ whole genome shotgun (WGS) entry which is preliminary data.</text>
</comment>
<dbReference type="Gene3D" id="3.90.640.20">
    <property type="entry name" value="Heat-shock cognate protein, ATPase"/>
    <property type="match status" value="1"/>
</dbReference>
<evidence type="ECO:0000313" key="4">
    <source>
        <dbReference type="Proteomes" id="UP001165367"/>
    </source>
</evidence>
<sequence>MVNFRYVLAWTLLLFMGANAAAQGKYWYKSFSGTIDKYPFTLHLHRMDHGYTGYYYYTKAQRPIYLSGDDTTTAGKIRLQAYVPGTESDYETFTLDLKGDSLTGAWIKDHTGNQDFPVKAGPQTAVTLSFDYVVTSGSEKLRPKLGSSPGASYEAATVWPKGNSGASVNLKKILQDLMYVKGTGDIGPLLLAQKKRFFADYYSTHKNVPDSELVEFTSGYTEDQTTHTTVMYHSGSILTLANMSYAYTGGAHGNYGTHYASVNPATGKAYKLADVLSPAGKKALNSLIDKNFRKERELSAKESLKEAGLFEDTITANENFFLTGSGIGFNYVPYEIGPYAMGEVIVFIPYTDFGQGGLNPSFKK</sequence>
<reference evidence="3" key="1">
    <citation type="submission" date="2022-01" db="EMBL/GenBank/DDBJ databases">
        <authorList>
            <person name="Jo J.-H."/>
            <person name="Im W.-T."/>
        </authorList>
    </citation>
    <scope>NUCLEOTIDE SEQUENCE</scope>
    <source>
        <strain evidence="3">NA20</strain>
    </source>
</reference>
<accession>A0ABS9KMY6</accession>
<dbReference type="Gene3D" id="3.30.565.40">
    <property type="entry name" value="Fervidobacterium nodosum Rt17-B1 like"/>
    <property type="match status" value="1"/>
</dbReference>
<dbReference type="InterPro" id="IPR037126">
    <property type="entry name" value="PdaC/RsiV-like_sf"/>
</dbReference>
<keyword evidence="4" id="KW-1185">Reference proteome</keyword>
<evidence type="ECO:0000259" key="2">
    <source>
        <dbReference type="Pfam" id="PF11738"/>
    </source>
</evidence>
<keyword evidence="1" id="KW-0732">Signal</keyword>
<evidence type="ECO:0000313" key="3">
    <source>
        <dbReference type="EMBL" id="MCG2613686.1"/>
    </source>
</evidence>
<proteinExistence type="predicted"/>
<feature type="chain" id="PRO_5046073412" evidence="1">
    <location>
        <begin position="21"/>
        <end position="364"/>
    </location>
</feature>
<dbReference type="EMBL" id="JAKLTR010000003">
    <property type="protein sequence ID" value="MCG2613686.1"/>
    <property type="molecule type" value="Genomic_DNA"/>
</dbReference>
<feature type="signal peptide" evidence="1">
    <location>
        <begin position="1"/>
        <end position="20"/>
    </location>
</feature>